<keyword evidence="3" id="KW-1185">Reference proteome</keyword>
<name>A0ABQ5KYU3_9EUKA</name>
<sequence length="115" mass="13315">MLTYGRGVLHKAIKRWYALKDIDHCHACFAENNSRRLDWAQSKLDNKSKKLLKIIPALLHTNVFEIKSGLDPQTMSSRVCNYALSPQVIKLLDEFFPEIKYEESKETSTPIEAFM</sequence>
<evidence type="ECO:0000259" key="1">
    <source>
        <dbReference type="Pfam" id="PF12633"/>
    </source>
</evidence>
<evidence type="ECO:0000313" key="3">
    <source>
        <dbReference type="Proteomes" id="UP001057375"/>
    </source>
</evidence>
<dbReference type="Proteomes" id="UP001057375">
    <property type="component" value="Unassembled WGS sequence"/>
</dbReference>
<dbReference type="Pfam" id="PF12633">
    <property type="entry name" value="Adenyl_cycl_N"/>
    <property type="match status" value="1"/>
</dbReference>
<comment type="caution">
    <text evidence="2">The sequence shown here is derived from an EMBL/GenBank/DDBJ whole genome shotgun (WGS) entry which is preliminary data.</text>
</comment>
<gene>
    <name evidence="2" type="ORF">ADUPG1_003521</name>
</gene>
<reference evidence="2" key="1">
    <citation type="submission" date="2022-03" db="EMBL/GenBank/DDBJ databases">
        <title>Draft genome sequence of Aduncisulcus paluster, a free-living microaerophilic Fornicata.</title>
        <authorList>
            <person name="Yuyama I."/>
            <person name="Kume K."/>
            <person name="Tamura T."/>
            <person name="Inagaki Y."/>
            <person name="Hashimoto T."/>
        </authorList>
    </citation>
    <scope>NUCLEOTIDE SEQUENCE</scope>
    <source>
        <strain evidence="2">NY0171</strain>
    </source>
</reference>
<dbReference type="EMBL" id="BQXS01004840">
    <property type="protein sequence ID" value="GKT37583.1"/>
    <property type="molecule type" value="Genomic_DNA"/>
</dbReference>
<dbReference type="InterPro" id="IPR024685">
    <property type="entry name" value="Adenylate_cyclase_1_N"/>
</dbReference>
<feature type="domain" description="Adenylate cyclase class-I N-terminal" evidence="1">
    <location>
        <begin position="22"/>
        <end position="114"/>
    </location>
</feature>
<feature type="non-terminal residue" evidence="2">
    <location>
        <position position="115"/>
    </location>
</feature>
<protein>
    <submittedName>
        <fullName evidence="2">Class I adenylate cyclase</fullName>
    </submittedName>
</protein>
<organism evidence="2 3">
    <name type="scientific">Aduncisulcus paluster</name>
    <dbReference type="NCBI Taxonomy" id="2918883"/>
    <lineage>
        <taxon>Eukaryota</taxon>
        <taxon>Metamonada</taxon>
        <taxon>Carpediemonas-like organisms</taxon>
        <taxon>Aduncisulcus</taxon>
    </lineage>
</organism>
<proteinExistence type="predicted"/>
<accession>A0ABQ5KYU3</accession>
<evidence type="ECO:0000313" key="2">
    <source>
        <dbReference type="EMBL" id="GKT37583.1"/>
    </source>
</evidence>